<evidence type="ECO:0000256" key="5">
    <source>
        <dbReference type="SAM" id="MobiDB-lite"/>
    </source>
</evidence>
<evidence type="ECO:0000256" key="1">
    <source>
        <dbReference type="ARBA" id="ARBA00004167"/>
    </source>
</evidence>
<keyword evidence="3 6" id="KW-1133">Transmembrane helix</keyword>
<sequence length="394" mass="41395">MDRLAYNVKKAGLGDMVQNNAEETIKGPGAEIPSSTASAGPGPTVSVPDYVQFVGLTDNTYVTSQNTLTLKYDVTEGVLLNYLLWQSLGNDDEFDIIANATFKESKGDDGQDATHPDPFESVTDSTAVVDLKLFGKQNNLTNPSPMRFLMSWKNNDGKFWGTSTSKFFAIVDGSSDSNAASEVVAADASSTATEIVSSATATASKDGGKSVTTQTSAPSSESSSASSSEPNSGKSKGGGGLGTGAIAGIAVGAIIGVLLIGALAWFFLRKRRQNKKLADGYTATDSGNAYIVDKETHGRTADSPNSPYSDENGVQHVPADDTTRDDPATTERGLPRTSTSGSQGGRSVSGAQTPQGVSTNVAHLVEDGMTADEIRRLEEEERQLDDEIERAARR</sequence>
<dbReference type="CDD" id="cd12087">
    <property type="entry name" value="TM_EGFR-like"/>
    <property type="match status" value="1"/>
</dbReference>
<dbReference type="OrthoDB" id="5240751at2759"/>
<reference evidence="7" key="1">
    <citation type="journal article" date="2021" name="Nat. Commun.">
        <title>Genetic determinants of endophytism in the Arabidopsis root mycobiome.</title>
        <authorList>
            <person name="Mesny F."/>
            <person name="Miyauchi S."/>
            <person name="Thiergart T."/>
            <person name="Pickel B."/>
            <person name="Atanasova L."/>
            <person name="Karlsson M."/>
            <person name="Huettel B."/>
            <person name="Barry K.W."/>
            <person name="Haridas S."/>
            <person name="Chen C."/>
            <person name="Bauer D."/>
            <person name="Andreopoulos W."/>
            <person name="Pangilinan J."/>
            <person name="LaButti K."/>
            <person name="Riley R."/>
            <person name="Lipzen A."/>
            <person name="Clum A."/>
            <person name="Drula E."/>
            <person name="Henrissat B."/>
            <person name="Kohler A."/>
            <person name="Grigoriev I.V."/>
            <person name="Martin F.M."/>
            <person name="Hacquard S."/>
        </authorList>
    </citation>
    <scope>NUCLEOTIDE SEQUENCE</scope>
    <source>
        <strain evidence="7">MPI-CAGE-AT-0021</strain>
    </source>
</reference>
<dbReference type="EMBL" id="JAGMUU010000001">
    <property type="protein sequence ID" value="KAH7162969.1"/>
    <property type="molecule type" value="Genomic_DNA"/>
</dbReference>
<evidence type="ECO:0000256" key="6">
    <source>
        <dbReference type="SAM" id="Phobius"/>
    </source>
</evidence>
<organism evidence="7 8">
    <name type="scientific">Dactylonectria estremocensis</name>
    <dbReference type="NCBI Taxonomy" id="1079267"/>
    <lineage>
        <taxon>Eukaryota</taxon>
        <taxon>Fungi</taxon>
        <taxon>Dikarya</taxon>
        <taxon>Ascomycota</taxon>
        <taxon>Pezizomycotina</taxon>
        <taxon>Sordariomycetes</taxon>
        <taxon>Hypocreomycetidae</taxon>
        <taxon>Hypocreales</taxon>
        <taxon>Nectriaceae</taxon>
        <taxon>Dactylonectria</taxon>
    </lineage>
</organism>
<comment type="caution">
    <text evidence="7">The sequence shown here is derived from an EMBL/GenBank/DDBJ whole genome shotgun (WGS) entry which is preliminary data.</text>
</comment>
<accession>A0A9P9JDZ4</accession>
<feature type="compositionally biased region" description="Basic and acidic residues" evidence="5">
    <location>
        <begin position="318"/>
        <end position="329"/>
    </location>
</feature>
<evidence type="ECO:0000313" key="7">
    <source>
        <dbReference type="EMBL" id="KAH7162969.1"/>
    </source>
</evidence>
<feature type="compositionally biased region" description="Polar residues" evidence="5">
    <location>
        <begin position="351"/>
        <end position="361"/>
    </location>
</feature>
<gene>
    <name evidence="7" type="ORF">B0J13DRAFT_25429</name>
</gene>
<dbReference type="InterPro" id="IPR051694">
    <property type="entry name" value="Immunoregulatory_rcpt-like"/>
</dbReference>
<dbReference type="GO" id="GO:0016020">
    <property type="term" value="C:membrane"/>
    <property type="evidence" value="ECO:0007669"/>
    <property type="project" value="UniProtKB-SubCell"/>
</dbReference>
<feature type="transmembrane region" description="Helical" evidence="6">
    <location>
        <begin position="245"/>
        <end position="268"/>
    </location>
</feature>
<keyword evidence="4 6" id="KW-0472">Membrane</keyword>
<evidence type="ECO:0000256" key="3">
    <source>
        <dbReference type="ARBA" id="ARBA00022989"/>
    </source>
</evidence>
<feature type="compositionally biased region" description="Low complexity" evidence="5">
    <location>
        <begin position="215"/>
        <end position="234"/>
    </location>
</feature>
<comment type="subcellular location">
    <subcellularLocation>
        <location evidence="1">Membrane</location>
        <topology evidence="1">Single-pass membrane protein</topology>
    </subcellularLocation>
</comment>
<evidence type="ECO:0008006" key="9">
    <source>
        <dbReference type="Google" id="ProtNLM"/>
    </source>
</evidence>
<dbReference type="PANTHER" id="PTHR15549">
    <property type="entry name" value="PAIRED IMMUNOGLOBULIN-LIKE TYPE 2 RECEPTOR"/>
    <property type="match status" value="1"/>
</dbReference>
<dbReference type="Proteomes" id="UP000717696">
    <property type="component" value="Unassembled WGS sequence"/>
</dbReference>
<evidence type="ECO:0000256" key="4">
    <source>
        <dbReference type="ARBA" id="ARBA00023136"/>
    </source>
</evidence>
<dbReference type="AlphaFoldDB" id="A0A9P9JDZ4"/>
<proteinExistence type="predicted"/>
<name>A0A9P9JDZ4_9HYPO</name>
<protein>
    <recommendedName>
        <fullName evidence="9">Mid2 domain-containing protein</fullName>
    </recommendedName>
</protein>
<feature type="region of interest" description="Disordered" evidence="5">
    <location>
        <begin position="297"/>
        <end position="394"/>
    </location>
</feature>
<feature type="compositionally biased region" description="Low complexity" evidence="5">
    <location>
        <begin position="336"/>
        <end position="350"/>
    </location>
</feature>
<feature type="region of interest" description="Disordered" evidence="5">
    <location>
        <begin position="199"/>
        <end position="238"/>
    </location>
</feature>
<evidence type="ECO:0000256" key="2">
    <source>
        <dbReference type="ARBA" id="ARBA00022692"/>
    </source>
</evidence>
<keyword evidence="8" id="KW-1185">Reference proteome</keyword>
<keyword evidence="2 6" id="KW-0812">Transmembrane</keyword>
<evidence type="ECO:0000313" key="8">
    <source>
        <dbReference type="Proteomes" id="UP000717696"/>
    </source>
</evidence>
<dbReference type="GO" id="GO:0071944">
    <property type="term" value="C:cell periphery"/>
    <property type="evidence" value="ECO:0007669"/>
    <property type="project" value="UniProtKB-ARBA"/>
</dbReference>